<reference evidence="1" key="1">
    <citation type="journal article" date="2021" name="J. Hered.">
        <title>Genome Assembly of Salicaceae Populus deltoides (Eastern Cottonwood) I-69 Based on Nanopore Sequencing and Hi-C Technologies.</title>
        <authorList>
            <person name="Bai S."/>
            <person name="Wu H."/>
            <person name="Zhang J."/>
            <person name="Pan Z."/>
            <person name="Zhao W."/>
            <person name="Li Z."/>
            <person name="Tong C."/>
        </authorList>
    </citation>
    <scope>NUCLEOTIDE SEQUENCE</scope>
    <source>
        <tissue evidence="1">Leaf</tissue>
    </source>
</reference>
<dbReference type="InterPro" id="IPR027443">
    <property type="entry name" value="IPNS-like_sf"/>
</dbReference>
<dbReference type="SUPFAM" id="SSF51197">
    <property type="entry name" value="Clavaminate synthase-like"/>
    <property type="match status" value="1"/>
</dbReference>
<accession>A0A8T2WPA1</accession>
<dbReference type="Proteomes" id="UP000807159">
    <property type="component" value="Chromosome 17"/>
</dbReference>
<proteinExistence type="predicted"/>
<name>A0A8T2WPA1_POPDE</name>
<evidence type="ECO:0000313" key="1">
    <source>
        <dbReference type="EMBL" id="KAH8483139.1"/>
    </source>
</evidence>
<comment type="caution">
    <text evidence="1">The sequence shown here is derived from an EMBL/GenBank/DDBJ whole genome shotgun (WGS) entry which is preliminary data.</text>
</comment>
<dbReference type="EMBL" id="JACEGQ020000017">
    <property type="protein sequence ID" value="KAH8483139.1"/>
    <property type="molecule type" value="Genomic_DNA"/>
</dbReference>
<sequence>MEVLLNAKAASSIPEYDDSNYNRAKEFKAFEETKAGVKGLVDSGVTMIPGFFVYAPENVEKSSAKAKTNTITNDKFGSVEHRVLVGDVRSRTSVACFFHPSAANQFKPYGVIKELLSDGSQKYRGTHIAEFMACIRSRGADSTSALSHFKLA</sequence>
<protein>
    <submittedName>
        <fullName evidence="1">Uncharacterized protein</fullName>
    </submittedName>
</protein>
<keyword evidence="2" id="KW-1185">Reference proteome</keyword>
<evidence type="ECO:0000313" key="2">
    <source>
        <dbReference type="Proteomes" id="UP000807159"/>
    </source>
</evidence>
<dbReference type="AlphaFoldDB" id="A0A8T2WPA1"/>
<dbReference type="Gene3D" id="2.60.120.330">
    <property type="entry name" value="B-lactam Antibiotic, Isopenicillin N Synthase, Chain"/>
    <property type="match status" value="1"/>
</dbReference>
<organism evidence="1 2">
    <name type="scientific">Populus deltoides</name>
    <name type="common">Eastern poplar</name>
    <name type="synonym">Eastern cottonwood</name>
    <dbReference type="NCBI Taxonomy" id="3696"/>
    <lineage>
        <taxon>Eukaryota</taxon>
        <taxon>Viridiplantae</taxon>
        <taxon>Streptophyta</taxon>
        <taxon>Embryophyta</taxon>
        <taxon>Tracheophyta</taxon>
        <taxon>Spermatophyta</taxon>
        <taxon>Magnoliopsida</taxon>
        <taxon>eudicotyledons</taxon>
        <taxon>Gunneridae</taxon>
        <taxon>Pentapetalae</taxon>
        <taxon>rosids</taxon>
        <taxon>fabids</taxon>
        <taxon>Malpighiales</taxon>
        <taxon>Salicaceae</taxon>
        <taxon>Saliceae</taxon>
        <taxon>Populus</taxon>
    </lineage>
</organism>
<gene>
    <name evidence="1" type="ORF">H0E87_027775</name>
</gene>